<feature type="compositionally biased region" description="Polar residues" evidence="1">
    <location>
        <begin position="60"/>
        <end position="71"/>
    </location>
</feature>
<keyword evidence="4" id="KW-1185">Reference proteome</keyword>
<evidence type="ECO:0000256" key="1">
    <source>
        <dbReference type="SAM" id="MobiDB-lite"/>
    </source>
</evidence>
<comment type="caution">
    <text evidence="3">The sequence shown here is derived from an EMBL/GenBank/DDBJ whole genome shotgun (WGS) entry which is preliminary data.</text>
</comment>
<feature type="compositionally biased region" description="Polar residues" evidence="1">
    <location>
        <begin position="41"/>
        <end position="51"/>
    </location>
</feature>
<evidence type="ECO:0000313" key="3">
    <source>
        <dbReference type="EMBL" id="NII06926.1"/>
    </source>
</evidence>
<reference evidence="3 4" key="1">
    <citation type="submission" date="2020-03" db="EMBL/GenBank/DDBJ databases">
        <authorList>
            <person name="Lai Q."/>
        </authorList>
    </citation>
    <scope>NUCLEOTIDE SEQUENCE [LARGE SCALE GENOMIC DNA]</scope>
    <source>
        <strain evidence="3 4">CCUG 25036</strain>
    </source>
</reference>
<feature type="chain" id="PRO_5030855200" evidence="2">
    <location>
        <begin position="20"/>
        <end position="71"/>
    </location>
</feature>
<evidence type="ECO:0000313" key="4">
    <source>
        <dbReference type="Proteomes" id="UP000490980"/>
    </source>
</evidence>
<feature type="signal peptide" evidence="2">
    <location>
        <begin position="1"/>
        <end position="19"/>
    </location>
</feature>
<dbReference type="AlphaFoldDB" id="A0A7X5UAF3"/>
<dbReference type="EMBL" id="JAARLZ010000005">
    <property type="protein sequence ID" value="NII06926.1"/>
    <property type="molecule type" value="Genomic_DNA"/>
</dbReference>
<dbReference type="RefSeq" id="WP_166948337.1">
    <property type="nucleotide sequence ID" value="NZ_JAARLZ010000005.1"/>
</dbReference>
<feature type="region of interest" description="Disordered" evidence="1">
    <location>
        <begin position="19"/>
        <end position="71"/>
    </location>
</feature>
<accession>A0A7X5UAF3</accession>
<proteinExistence type="predicted"/>
<gene>
    <name evidence="3" type="ORF">HBF25_11055</name>
</gene>
<dbReference type="Proteomes" id="UP000490980">
    <property type="component" value="Unassembled WGS sequence"/>
</dbReference>
<evidence type="ECO:0000256" key="2">
    <source>
        <dbReference type="SAM" id="SignalP"/>
    </source>
</evidence>
<organism evidence="3 4">
    <name type="scientific">Luteibacter anthropi</name>
    <dbReference type="NCBI Taxonomy" id="564369"/>
    <lineage>
        <taxon>Bacteria</taxon>
        <taxon>Pseudomonadati</taxon>
        <taxon>Pseudomonadota</taxon>
        <taxon>Gammaproteobacteria</taxon>
        <taxon>Lysobacterales</taxon>
        <taxon>Rhodanobacteraceae</taxon>
        <taxon>Luteibacter</taxon>
    </lineage>
</organism>
<name>A0A7X5UAF3_9GAMM</name>
<sequence>MKIALFLLALMVPVTALHAQSAPASSHSWQTPTKVEHQTVDSHPQQVNDTPQPDADKTNSRITDGLNTKTL</sequence>
<keyword evidence="2" id="KW-0732">Signal</keyword>
<protein>
    <submittedName>
        <fullName evidence="3">Uncharacterized protein</fullName>
    </submittedName>
</protein>
<feature type="compositionally biased region" description="Polar residues" evidence="1">
    <location>
        <begin position="22"/>
        <end position="33"/>
    </location>
</feature>